<dbReference type="AlphaFoldDB" id="X1L861"/>
<organism evidence="1">
    <name type="scientific">marine sediment metagenome</name>
    <dbReference type="NCBI Taxonomy" id="412755"/>
    <lineage>
        <taxon>unclassified sequences</taxon>
        <taxon>metagenomes</taxon>
        <taxon>ecological metagenomes</taxon>
    </lineage>
</organism>
<proteinExistence type="predicted"/>
<reference evidence="1" key="1">
    <citation type="journal article" date="2014" name="Front. Microbiol.">
        <title>High frequency of phylogenetically diverse reductive dehalogenase-homologous genes in deep subseafloor sedimentary metagenomes.</title>
        <authorList>
            <person name="Kawai M."/>
            <person name="Futagami T."/>
            <person name="Toyoda A."/>
            <person name="Takaki Y."/>
            <person name="Nishi S."/>
            <person name="Hori S."/>
            <person name="Arai W."/>
            <person name="Tsubouchi T."/>
            <person name="Morono Y."/>
            <person name="Uchiyama I."/>
            <person name="Ito T."/>
            <person name="Fujiyama A."/>
            <person name="Inagaki F."/>
            <person name="Takami H."/>
        </authorList>
    </citation>
    <scope>NUCLEOTIDE SEQUENCE</scope>
    <source>
        <strain evidence="1">Expedition CK06-06</strain>
    </source>
</reference>
<comment type="caution">
    <text evidence="1">The sequence shown here is derived from an EMBL/GenBank/DDBJ whole genome shotgun (WGS) entry which is preliminary data.</text>
</comment>
<gene>
    <name evidence="1" type="ORF">S06H3_01731</name>
</gene>
<protein>
    <submittedName>
        <fullName evidence="1">Uncharacterized protein</fullName>
    </submittedName>
</protein>
<evidence type="ECO:0000313" key="1">
    <source>
        <dbReference type="EMBL" id="GAH98604.1"/>
    </source>
</evidence>
<name>X1L861_9ZZZZ</name>
<accession>X1L861</accession>
<dbReference type="EMBL" id="BARV01000452">
    <property type="protein sequence ID" value="GAH98604.1"/>
    <property type="molecule type" value="Genomic_DNA"/>
</dbReference>
<sequence length="71" mass="7834">MAWLLVCPACGHFGSVRIAYAGGHRGKVFKCPCGLTLSADCSCDLVDKLNRLTQKVHTARVLEKKKREFQA</sequence>